<gene>
    <name evidence="1" type="ORF">LUCI_3721</name>
    <name evidence="2" type="ORF">LUCI_3755</name>
</gene>
<proteinExistence type="predicted"/>
<protein>
    <submittedName>
        <fullName evidence="2">Uncharacterized protein</fullName>
    </submittedName>
</protein>
<dbReference type="AlphaFoldDB" id="A0A498REH3"/>
<sequence>MDGNMIDGKKLISILEFLKSESEKEERKDDWNKGYKSGQIAVYEHVIELVQGSIKENSESV</sequence>
<dbReference type="EMBL" id="UPPP01000091">
    <property type="protein sequence ID" value="VBB08483.1"/>
    <property type="molecule type" value="Genomic_DNA"/>
</dbReference>
<evidence type="ECO:0000313" key="3">
    <source>
        <dbReference type="Proteomes" id="UP000277811"/>
    </source>
</evidence>
<evidence type="ECO:0000313" key="1">
    <source>
        <dbReference type="EMBL" id="VBB08449.1"/>
    </source>
</evidence>
<dbReference type="EMBL" id="UPPP01000091">
    <property type="protein sequence ID" value="VBB08449.1"/>
    <property type="molecule type" value="Genomic_DNA"/>
</dbReference>
<keyword evidence="3" id="KW-1185">Reference proteome</keyword>
<dbReference type="Proteomes" id="UP000277811">
    <property type="component" value="Unassembled WGS sequence"/>
</dbReference>
<reference evidence="2 3" key="1">
    <citation type="submission" date="2018-06" db="EMBL/GenBank/DDBJ databases">
        <authorList>
            <person name="Strepis N."/>
        </authorList>
    </citation>
    <scope>NUCLEOTIDE SEQUENCE [LARGE SCALE GENOMIC DNA]</scope>
    <source>
        <strain evidence="2">LUCI</strain>
    </source>
</reference>
<organism evidence="2 3">
    <name type="scientific">Lucifera butyrica</name>
    <dbReference type="NCBI Taxonomy" id="1351585"/>
    <lineage>
        <taxon>Bacteria</taxon>
        <taxon>Bacillati</taxon>
        <taxon>Bacillota</taxon>
        <taxon>Negativicutes</taxon>
        <taxon>Veillonellales</taxon>
        <taxon>Veillonellaceae</taxon>
        <taxon>Lucifera</taxon>
    </lineage>
</organism>
<accession>A0A498REH3</accession>
<dbReference type="RefSeq" id="WP_122629318.1">
    <property type="nucleotide sequence ID" value="NZ_UPPP01000091.1"/>
</dbReference>
<name>A0A498REH3_9FIRM</name>
<evidence type="ECO:0000313" key="2">
    <source>
        <dbReference type="EMBL" id="VBB08483.1"/>
    </source>
</evidence>